<evidence type="ECO:0000313" key="3">
    <source>
        <dbReference type="EMBL" id="AFU00504.1"/>
    </source>
</evidence>
<feature type="signal peptide" evidence="2">
    <location>
        <begin position="1"/>
        <end position="29"/>
    </location>
</feature>
<organism evidence="3 4">
    <name type="scientific">Nocardia brasiliensis (strain ATCC 700358 / HUJEG-1)</name>
    <dbReference type="NCBI Taxonomy" id="1133849"/>
    <lineage>
        <taxon>Bacteria</taxon>
        <taxon>Bacillati</taxon>
        <taxon>Actinomycetota</taxon>
        <taxon>Actinomycetes</taxon>
        <taxon>Mycobacteriales</taxon>
        <taxon>Nocardiaceae</taxon>
        <taxon>Nocardia</taxon>
    </lineage>
</organism>
<gene>
    <name evidence="3" type="ORF">O3I_012715</name>
</gene>
<dbReference type="STRING" id="1133849.O3I_012715"/>
<feature type="chain" id="PRO_5039097372" evidence="2">
    <location>
        <begin position="30"/>
        <end position="84"/>
    </location>
</feature>
<dbReference type="KEGG" id="nbr:O3I_012715"/>
<protein>
    <submittedName>
        <fullName evidence="3">Uncharacterized protein</fullName>
    </submittedName>
</protein>
<feature type="compositionally biased region" description="Gly residues" evidence="1">
    <location>
        <begin position="49"/>
        <end position="84"/>
    </location>
</feature>
<keyword evidence="2" id="KW-0732">Signal</keyword>
<name>K0ETS4_NOCB7</name>
<evidence type="ECO:0000256" key="1">
    <source>
        <dbReference type="SAM" id="MobiDB-lite"/>
    </source>
</evidence>
<sequence length="84" mass="7615">MSLFTVRRGFAAAAIAGAAAVTLAGPTVANGEAATLVGHPGIMLASGPGDPGMGQGGPGDPGMGEGGGPGNPGTGGSGEPGMGR</sequence>
<evidence type="ECO:0000313" key="4">
    <source>
        <dbReference type="Proteomes" id="UP000006304"/>
    </source>
</evidence>
<dbReference type="HOGENOM" id="CLU_2524201_0_0_11"/>
<keyword evidence="4" id="KW-1185">Reference proteome</keyword>
<dbReference type="EMBL" id="CP003876">
    <property type="protein sequence ID" value="AFU00504.1"/>
    <property type="molecule type" value="Genomic_DNA"/>
</dbReference>
<reference evidence="3 4" key="1">
    <citation type="journal article" date="2012" name="J. Bacteriol.">
        <title>Complete genome sequence of Nocardia brasiliensis HUJEG-1.</title>
        <authorList>
            <person name="Vera-Cabrera L."/>
            <person name="Ortiz-Lopez R."/>
            <person name="Elizondo-Gonzalez R."/>
            <person name="Perez-Maya A.A."/>
            <person name="Ocampo-Candiani J."/>
        </authorList>
    </citation>
    <scope>NUCLEOTIDE SEQUENCE [LARGE SCALE GENOMIC DNA]</scope>
    <source>
        <strain evidence="4">ATCC 700358</strain>
    </source>
</reference>
<feature type="region of interest" description="Disordered" evidence="1">
    <location>
        <begin position="42"/>
        <end position="84"/>
    </location>
</feature>
<proteinExistence type="predicted"/>
<evidence type="ECO:0000256" key="2">
    <source>
        <dbReference type="SAM" id="SignalP"/>
    </source>
</evidence>
<accession>K0ETS4</accession>
<dbReference type="Proteomes" id="UP000006304">
    <property type="component" value="Chromosome"/>
</dbReference>
<dbReference type="RefSeq" id="WP_014983359.1">
    <property type="nucleotide sequence ID" value="NC_018681.1"/>
</dbReference>
<dbReference type="AlphaFoldDB" id="K0ETS4"/>